<protein>
    <submittedName>
        <fullName evidence="1">Uncharacterized protein</fullName>
    </submittedName>
</protein>
<dbReference type="EMBL" id="LXXM01000101">
    <property type="protein sequence ID" value="PZS94313.1"/>
    <property type="molecule type" value="Genomic_DNA"/>
</dbReference>
<sequence>MAIRAEGWPAVEGMVRVPDSKAWPFAAQVILIPFEIQDKPEPINVDILQVVIVPRANWERITAHVPADVLQREGVAHG</sequence>
<evidence type="ECO:0000313" key="1">
    <source>
        <dbReference type="EMBL" id="PZS94313.1"/>
    </source>
</evidence>
<accession>A0A2W6IG76</accession>
<reference evidence="1 2" key="1">
    <citation type="submission" date="2016-05" db="EMBL/GenBank/DDBJ databases">
        <authorList>
            <person name="Lavstsen T."/>
            <person name="Jespersen J.S."/>
        </authorList>
    </citation>
    <scope>NUCLEOTIDE SEQUENCE [LARGE SCALE GENOMIC DNA]</scope>
    <source>
        <strain evidence="1 2">SM-5815</strain>
    </source>
</reference>
<dbReference type="Proteomes" id="UP000249614">
    <property type="component" value="Unassembled WGS sequence"/>
</dbReference>
<dbReference type="AlphaFoldDB" id="A0A2W6IG76"/>
<organism evidence="1 2">
    <name type="scientific">Stenotrophomonas maltophilia</name>
    <name type="common">Pseudomonas maltophilia</name>
    <name type="synonym">Xanthomonas maltophilia</name>
    <dbReference type="NCBI Taxonomy" id="40324"/>
    <lineage>
        <taxon>Bacteria</taxon>
        <taxon>Pseudomonadati</taxon>
        <taxon>Pseudomonadota</taxon>
        <taxon>Gammaproteobacteria</taxon>
        <taxon>Lysobacterales</taxon>
        <taxon>Lysobacteraceae</taxon>
        <taxon>Stenotrophomonas</taxon>
        <taxon>Stenotrophomonas maltophilia group</taxon>
    </lineage>
</organism>
<proteinExistence type="predicted"/>
<name>A0A2W6IG76_STEMA</name>
<gene>
    <name evidence="1" type="ORF">A7X83_04865</name>
</gene>
<comment type="caution">
    <text evidence="1">The sequence shown here is derived from an EMBL/GenBank/DDBJ whole genome shotgun (WGS) entry which is preliminary data.</text>
</comment>
<evidence type="ECO:0000313" key="2">
    <source>
        <dbReference type="Proteomes" id="UP000249614"/>
    </source>
</evidence>
<dbReference type="RefSeq" id="WP_111111860.1">
    <property type="nucleotide sequence ID" value="NZ_LXXM01000101.1"/>
</dbReference>